<protein>
    <submittedName>
        <fullName evidence="2">Uncharacterized protein</fullName>
    </submittedName>
</protein>
<keyword evidence="1" id="KW-0812">Transmembrane</keyword>
<organism evidence="2 3">
    <name type="scientific">Ruegeria denitrificans</name>
    <dbReference type="NCBI Taxonomy" id="1715692"/>
    <lineage>
        <taxon>Bacteria</taxon>
        <taxon>Pseudomonadati</taxon>
        <taxon>Pseudomonadota</taxon>
        <taxon>Alphaproteobacteria</taxon>
        <taxon>Rhodobacterales</taxon>
        <taxon>Roseobacteraceae</taxon>
        <taxon>Ruegeria</taxon>
    </lineage>
</organism>
<keyword evidence="3" id="KW-1185">Reference proteome</keyword>
<dbReference type="AlphaFoldDB" id="A0A0P1I0W6"/>
<reference evidence="3" key="1">
    <citation type="submission" date="2015-09" db="EMBL/GenBank/DDBJ databases">
        <authorList>
            <person name="Rodrigo-Torres L."/>
            <person name="Arahal D.R."/>
        </authorList>
    </citation>
    <scope>NUCLEOTIDE SEQUENCE [LARGE SCALE GENOMIC DNA]</scope>
    <source>
        <strain evidence="3">CECT 5091</strain>
    </source>
</reference>
<gene>
    <name evidence="2" type="ORF">RUE5091_00118</name>
</gene>
<dbReference type="EMBL" id="CYUD01000001">
    <property type="protein sequence ID" value="CUJ83502.1"/>
    <property type="molecule type" value="Genomic_DNA"/>
</dbReference>
<dbReference type="Proteomes" id="UP000051260">
    <property type="component" value="Unassembled WGS sequence"/>
</dbReference>
<evidence type="ECO:0000256" key="1">
    <source>
        <dbReference type="SAM" id="Phobius"/>
    </source>
</evidence>
<feature type="transmembrane region" description="Helical" evidence="1">
    <location>
        <begin position="30"/>
        <end position="51"/>
    </location>
</feature>
<evidence type="ECO:0000313" key="3">
    <source>
        <dbReference type="Proteomes" id="UP000051260"/>
    </source>
</evidence>
<accession>A0A0P1I0W6</accession>
<evidence type="ECO:0000313" key="2">
    <source>
        <dbReference type="EMBL" id="CUJ83502.1"/>
    </source>
</evidence>
<keyword evidence="1" id="KW-0472">Membrane</keyword>
<name>A0A0P1I0W6_9RHOB</name>
<keyword evidence="1" id="KW-1133">Transmembrane helix</keyword>
<proteinExistence type="predicted"/>
<sequence>MLEFLVIVLAVIAFLALLTREPVSRAISVALDLSILTVLVLVVSGLIWLILQA</sequence>